<dbReference type="SUPFAM" id="SSF143865">
    <property type="entry name" value="CorA soluble domain-like"/>
    <property type="match status" value="1"/>
</dbReference>
<name>A0A9Q8TW27_9ENTR</name>
<evidence type="ECO:0000256" key="6">
    <source>
        <dbReference type="ARBA" id="ARBA00022519"/>
    </source>
</evidence>
<dbReference type="AlphaFoldDB" id="A0A9Q8TW27"/>
<keyword evidence="9 13" id="KW-1133">Transmembrane helix</keyword>
<comment type="catalytic activity">
    <reaction evidence="12">
        <text>Mg(2+)(in) = Mg(2+)(out)</text>
        <dbReference type="Rhea" id="RHEA:29827"/>
        <dbReference type="ChEBI" id="CHEBI:18420"/>
    </reaction>
</comment>
<dbReference type="EMBL" id="CP097753">
    <property type="protein sequence ID" value="URJ28209.1"/>
    <property type="molecule type" value="Genomic_DNA"/>
</dbReference>
<dbReference type="SUPFAM" id="SSF144083">
    <property type="entry name" value="Magnesium transport protein CorA, transmembrane region"/>
    <property type="match status" value="1"/>
</dbReference>
<comment type="subcellular location">
    <subcellularLocation>
        <location evidence="1">Cell inner membrane</location>
        <topology evidence="1">Multi-pass membrane protein</topology>
    </subcellularLocation>
    <subcellularLocation>
        <location evidence="13">Membrane</location>
        <topology evidence="13">Multi-pass membrane protein</topology>
    </subcellularLocation>
</comment>
<evidence type="ECO:0000256" key="4">
    <source>
        <dbReference type="ARBA" id="ARBA00022448"/>
    </source>
</evidence>
<dbReference type="GO" id="GO:0005886">
    <property type="term" value="C:plasma membrane"/>
    <property type="evidence" value="ECO:0007669"/>
    <property type="project" value="UniProtKB-SubCell"/>
</dbReference>
<evidence type="ECO:0000256" key="8">
    <source>
        <dbReference type="ARBA" id="ARBA00022842"/>
    </source>
</evidence>
<evidence type="ECO:0000256" key="1">
    <source>
        <dbReference type="ARBA" id="ARBA00004429"/>
    </source>
</evidence>
<evidence type="ECO:0000256" key="10">
    <source>
        <dbReference type="ARBA" id="ARBA00023065"/>
    </source>
</evidence>
<evidence type="ECO:0000256" key="9">
    <source>
        <dbReference type="ARBA" id="ARBA00022989"/>
    </source>
</evidence>
<feature type="transmembrane region" description="Helical" evidence="13">
    <location>
        <begin position="288"/>
        <end position="308"/>
    </location>
</feature>
<evidence type="ECO:0000256" key="13">
    <source>
        <dbReference type="RuleBase" id="RU362010"/>
    </source>
</evidence>
<keyword evidence="11 13" id="KW-0472">Membrane</keyword>
<dbReference type="NCBIfam" id="TIGR00383">
    <property type="entry name" value="corA"/>
    <property type="match status" value="1"/>
</dbReference>
<keyword evidence="8 13" id="KW-0460">Magnesium</keyword>
<dbReference type="GO" id="GO:0015095">
    <property type="term" value="F:magnesium ion transmembrane transporter activity"/>
    <property type="evidence" value="ECO:0007669"/>
    <property type="project" value="UniProtKB-UniRule"/>
</dbReference>
<dbReference type="Pfam" id="PF01544">
    <property type="entry name" value="CorA"/>
    <property type="match status" value="1"/>
</dbReference>
<evidence type="ECO:0000256" key="11">
    <source>
        <dbReference type="ARBA" id="ARBA00023136"/>
    </source>
</evidence>
<reference evidence="14" key="1">
    <citation type="submission" date="2022-05" db="EMBL/GenBank/DDBJ databases">
        <title>Impact of host demography and evolutionary history on endosymbiont molecular evolution: a test in carpenter ants (Genus Camponotus) and their Blochmannia endosymbionts.</title>
        <authorList>
            <person name="Manthey J.D."/>
            <person name="Giron J.C."/>
            <person name="Hruska J.P."/>
        </authorList>
    </citation>
    <scope>NUCLEOTIDE SEQUENCE</scope>
    <source>
        <strain evidence="14">C-039</strain>
    </source>
</reference>
<accession>A0A9Q8TW27</accession>
<organism evidence="14 15">
    <name type="scientific">Candidatus Blochmannia vicinus</name>
    <name type="common">nom. nud.</name>
    <dbReference type="NCBI Taxonomy" id="251540"/>
    <lineage>
        <taxon>Bacteria</taxon>
        <taxon>Pseudomonadati</taxon>
        <taxon>Pseudomonadota</taxon>
        <taxon>Gammaproteobacteria</taxon>
        <taxon>Enterobacterales</taxon>
        <taxon>Enterobacteriaceae</taxon>
        <taxon>ant endosymbionts</taxon>
        <taxon>Candidatus Blochmanniella</taxon>
    </lineage>
</organism>
<protein>
    <recommendedName>
        <fullName evidence="3 13">Magnesium transport protein CorA</fullName>
    </recommendedName>
</protein>
<evidence type="ECO:0000256" key="12">
    <source>
        <dbReference type="ARBA" id="ARBA00034269"/>
    </source>
</evidence>
<keyword evidence="7 13" id="KW-0812">Transmembrane</keyword>
<evidence type="ECO:0000256" key="7">
    <source>
        <dbReference type="ARBA" id="ARBA00022692"/>
    </source>
</evidence>
<gene>
    <name evidence="13 14" type="primary">corA</name>
    <name evidence="14" type="ORF">M9393_00285</name>
</gene>
<evidence type="ECO:0000313" key="15">
    <source>
        <dbReference type="Proteomes" id="UP001056209"/>
    </source>
</evidence>
<evidence type="ECO:0000256" key="2">
    <source>
        <dbReference type="ARBA" id="ARBA00009765"/>
    </source>
</evidence>
<dbReference type="Gene3D" id="1.20.58.340">
    <property type="entry name" value="Magnesium transport protein CorA, transmembrane region"/>
    <property type="match status" value="1"/>
</dbReference>
<dbReference type="FunFam" id="1.20.58.340:FF:000001">
    <property type="entry name" value="Magnesium transport protein CorA"/>
    <property type="match status" value="1"/>
</dbReference>
<dbReference type="InterPro" id="IPR045863">
    <property type="entry name" value="CorA_TM1_TM2"/>
</dbReference>
<keyword evidence="6" id="KW-0997">Cell inner membrane</keyword>
<dbReference type="GO" id="GO:0015087">
    <property type="term" value="F:cobalt ion transmembrane transporter activity"/>
    <property type="evidence" value="ECO:0007669"/>
    <property type="project" value="UniProtKB-UniRule"/>
</dbReference>
<proteinExistence type="inferred from homology"/>
<dbReference type="RefSeq" id="WP_250248636.1">
    <property type="nucleotide sequence ID" value="NZ_CP097753.1"/>
</dbReference>
<evidence type="ECO:0000313" key="14">
    <source>
        <dbReference type="EMBL" id="URJ28209.1"/>
    </source>
</evidence>
<dbReference type="PANTHER" id="PTHR47685:SF1">
    <property type="entry name" value="MAGNESIUM TRANSPORT PROTEIN CORA"/>
    <property type="match status" value="1"/>
</dbReference>
<comment type="similarity">
    <text evidence="2 13">Belongs to the CorA metal ion transporter (MIT) (TC 1.A.35) family.</text>
</comment>
<sequence>MFNIFQLKNNHLLRVDEKEKISFLNNIIWVDVINPNNDEYSYIQNILLHQKINFFKLKDINKTIRFFQDKNGLHIRSFFFSYDEKEQINNSIVSFTIYNGCLFTSRKEEFPAFYTYQQYLHNHLLIDGNAYELLLNLFEVKIDDLTNKIEHIYSTLETLSFVIMNGQQIDEYDHALSDLAALENIGWKIRVNLLDSERAIKFLIRKVKLPITQRQYAKEILNDIALLLPHNEYVFHQISSLTQSAMGFINIEQNRIIKIFSVVFLPPTLIASSYGMNFEFMPELQWSFGYPSAIILMILAGLAPYIYFKYKKWL</sequence>
<evidence type="ECO:0000256" key="5">
    <source>
        <dbReference type="ARBA" id="ARBA00022475"/>
    </source>
</evidence>
<dbReference type="InterPro" id="IPR004488">
    <property type="entry name" value="Mg/Co-transport_prot_CorA"/>
</dbReference>
<evidence type="ECO:0000256" key="3">
    <source>
        <dbReference type="ARBA" id="ARBA00019439"/>
    </source>
</evidence>
<dbReference type="Proteomes" id="UP001056209">
    <property type="component" value="Chromosome"/>
</dbReference>
<dbReference type="GO" id="GO:0015099">
    <property type="term" value="F:nickel cation transmembrane transporter activity"/>
    <property type="evidence" value="ECO:0007669"/>
    <property type="project" value="TreeGrafter"/>
</dbReference>
<keyword evidence="4 13" id="KW-0813">Transport</keyword>
<keyword evidence="10 13" id="KW-0406">Ion transport</keyword>
<keyword evidence="5 13" id="KW-1003">Cell membrane</keyword>
<dbReference type="InterPro" id="IPR050829">
    <property type="entry name" value="CorA_MIT"/>
</dbReference>
<dbReference type="InterPro" id="IPR045861">
    <property type="entry name" value="CorA_cytoplasmic_dom"/>
</dbReference>
<comment type="caution">
    <text evidence="13">Lacks conserved residue(s) required for the propagation of feature annotation.</text>
</comment>
<comment type="function">
    <text evidence="13">Mediates influx of magnesium ions.</text>
</comment>
<dbReference type="InterPro" id="IPR002523">
    <property type="entry name" value="MgTranspt_CorA/ZnTranspt_ZntB"/>
</dbReference>
<dbReference type="PANTHER" id="PTHR47685">
    <property type="entry name" value="MAGNESIUM TRANSPORT PROTEIN CORA"/>
    <property type="match status" value="1"/>
</dbReference>